<accession>A0A7C0U204</accession>
<reference evidence="1" key="1">
    <citation type="journal article" date="2020" name="mSystems">
        <title>Genome- and Community-Level Interaction Insights into Carbon Utilization and Element Cycling Functions of Hydrothermarchaeota in Hydrothermal Sediment.</title>
        <authorList>
            <person name="Zhou Z."/>
            <person name="Liu Y."/>
            <person name="Xu W."/>
            <person name="Pan J."/>
            <person name="Luo Z.H."/>
            <person name="Li M."/>
        </authorList>
    </citation>
    <scope>NUCLEOTIDE SEQUENCE [LARGE SCALE GENOMIC DNA]</scope>
    <source>
        <strain evidence="1">HyVt-233</strain>
    </source>
</reference>
<dbReference type="Pfam" id="PF04007">
    <property type="entry name" value="DUF354"/>
    <property type="match status" value="1"/>
</dbReference>
<dbReference type="PANTHER" id="PTHR39662">
    <property type="entry name" value="DUF354 DOMAIN-CONTAINING PROTEIN-RELATED"/>
    <property type="match status" value="1"/>
</dbReference>
<protein>
    <submittedName>
        <fullName evidence="1">DUF354 domain-containing protein</fullName>
    </submittedName>
</protein>
<sequence length="258" mass="29267">NIPHVCVNDSPHSEAVARLTIPLSKLLFTPKIIPKKVWEKYGIPKQAIIQYRALDPVTWIKDFQPNPEILKNLKLNLKQPIVAIRPTEAYAAYLRGKISNICPVTIKIAQKLLKLLENKVQIVIIPRYKEQRKVLKEKLAENVVIPEHAIDTASLLYYSSLFIGAGGTMNIEAALLGKPVISCFPGKTTFVERYLVNAKLIYRVKDPEKTVKLALNILQNAEKFLSSHKERALKILNHMEDPAEVIAKELKKRLNKLL</sequence>
<dbReference type="EMBL" id="DRBS01000079">
    <property type="protein sequence ID" value="HDD43642.1"/>
    <property type="molecule type" value="Genomic_DNA"/>
</dbReference>
<gene>
    <name evidence="1" type="ORF">ENG63_02100</name>
</gene>
<dbReference type="Proteomes" id="UP000886289">
    <property type="component" value="Unassembled WGS sequence"/>
</dbReference>
<comment type="caution">
    <text evidence="1">The sequence shown here is derived from an EMBL/GenBank/DDBJ whole genome shotgun (WGS) entry which is preliminary data.</text>
</comment>
<dbReference type="Gene3D" id="3.40.50.12580">
    <property type="match status" value="1"/>
</dbReference>
<proteinExistence type="predicted"/>
<evidence type="ECO:0000313" key="1">
    <source>
        <dbReference type="EMBL" id="HDD43642.1"/>
    </source>
</evidence>
<dbReference type="AlphaFoldDB" id="A0A7C0U204"/>
<dbReference type="InterPro" id="IPR043148">
    <property type="entry name" value="TagF_C"/>
</dbReference>
<name>A0A7C0U204_DESA2</name>
<feature type="non-terminal residue" evidence="1">
    <location>
        <position position="1"/>
    </location>
</feature>
<dbReference type="SUPFAM" id="SSF53756">
    <property type="entry name" value="UDP-Glycosyltransferase/glycogen phosphorylase"/>
    <property type="match status" value="1"/>
</dbReference>
<organism evidence="1">
    <name type="scientific">Desulfofervidus auxilii</name>
    <dbReference type="NCBI Taxonomy" id="1621989"/>
    <lineage>
        <taxon>Bacteria</taxon>
        <taxon>Pseudomonadati</taxon>
        <taxon>Thermodesulfobacteriota</taxon>
        <taxon>Candidatus Desulfofervidia</taxon>
        <taxon>Candidatus Desulfofervidales</taxon>
        <taxon>Candidatus Desulfofervidaceae</taxon>
        <taxon>Candidatus Desulfofervidus</taxon>
    </lineage>
</organism>
<dbReference type="InterPro" id="IPR007152">
    <property type="entry name" value="DUF354"/>
</dbReference>
<dbReference type="PANTHER" id="PTHR39662:SF1">
    <property type="entry name" value="DUF354 DOMAIN-CONTAINING PROTEIN"/>
    <property type="match status" value="1"/>
</dbReference>